<evidence type="ECO:0000256" key="9">
    <source>
        <dbReference type="RuleBase" id="RU361207"/>
    </source>
</evidence>
<evidence type="ECO:0000313" key="11">
    <source>
        <dbReference type="Proteomes" id="UP001445335"/>
    </source>
</evidence>
<proteinExistence type="inferred from homology"/>
<comment type="catalytic activity">
    <reaction evidence="1 9">
        <text>Transfers a segment of a (1-&gt;4)-alpha-D-glucan to a new position in an acceptor, which may be glucose or a (1-&gt;4)-alpha-D-glucan.</text>
        <dbReference type="EC" id="2.4.1.25"/>
    </reaction>
</comment>
<dbReference type="PANTHER" id="PTHR32438:SF5">
    <property type="entry name" value="4-ALPHA-GLUCANOTRANSFERASE DPE1, CHLOROPLASTIC_AMYLOPLASTIC"/>
    <property type="match status" value="1"/>
</dbReference>
<dbReference type="NCBIfam" id="TIGR00217">
    <property type="entry name" value="malQ"/>
    <property type="match status" value="1"/>
</dbReference>
<dbReference type="InterPro" id="IPR003385">
    <property type="entry name" value="Glyco_hydro_77"/>
</dbReference>
<name>A0AAW1RTE3_9CHLO</name>
<dbReference type="GO" id="GO:0004134">
    <property type="term" value="F:4-alpha-glucanotransferase activity"/>
    <property type="evidence" value="ECO:0007669"/>
    <property type="project" value="UniProtKB-EC"/>
</dbReference>
<dbReference type="Proteomes" id="UP001445335">
    <property type="component" value="Unassembled WGS sequence"/>
</dbReference>
<evidence type="ECO:0000256" key="2">
    <source>
        <dbReference type="ARBA" id="ARBA00005684"/>
    </source>
</evidence>
<keyword evidence="11" id="KW-1185">Reference proteome</keyword>
<evidence type="ECO:0000313" key="10">
    <source>
        <dbReference type="EMBL" id="KAK9836949.1"/>
    </source>
</evidence>
<dbReference type="GO" id="GO:0005975">
    <property type="term" value="P:carbohydrate metabolic process"/>
    <property type="evidence" value="ECO:0007669"/>
    <property type="project" value="InterPro"/>
</dbReference>
<keyword evidence="4 9" id="KW-0328">Glycosyltransferase</keyword>
<sequence>MSLKHGNRAAWDCSMPQWALKSTWFALAAPRLSIARCGAASRTQPLLQAQRRACSRGAHMAAQSGASMGCDETPAQARLMDDYRGKAVGEALGKEYDSVTAGKPKHRRAGVILHPTSLPGPYGIGEIGEHAYAFVEWLQSAGMQAWQVLPLVPPEEAFWSPYTGLDALCGNTLLIALDALVDAGFLDKADLPPKRPIADVDFPHVLEERSPLLRKAADRVRVSKAAREGMERWRAAHSWVEDSALFYCLTHYDADLEGVAWWEWPEPLRFREADALAKARAAYHDDIERFIALQWIFDDQWKALKACANEAGIQLVGDMPIYVGGQSADVWAHQRLFELGPDGAPQFVSGVPPDAFSETGQLWGSPLYEWRAQKADGYKWWVQRISRSLELYDETRIDHFRGFAGYWAVGAKEETAMNGVWKKGPAGDLFQALEQALGHVPIIAEDLGVITPDVVALREAIGAPGMVVLQFAWGSDADNVHLPHNHYENSVCYPGTHDNETAVGWWRGSAGRQDRGALADYLGSDGSDVAWDLIRASFASVSRTAIVMMQDIMRLDNSARMNLPGQAGGNWAWRMGGPKVWERLAPEADALRAMAETYGRLAPRAAAADEEAEELEGAIPVAAE</sequence>
<evidence type="ECO:0000256" key="7">
    <source>
        <dbReference type="ARBA" id="ARBA00031423"/>
    </source>
</evidence>
<comment type="caution">
    <text evidence="10">The sequence shown here is derived from an EMBL/GenBank/DDBJ whole genome shotgun (WGS) entry which is preliminary data.</text>
</comment>
<dbReference type="SUPFAM" id="SSF51445">
    <property type="entry name" value="(Trans)glycosidases"/>
    <property type="match status" value="1"/>
</dbReference>
<keyword evidence="5 9" id="KW-0808">Transferase</keyword>
<dbReference type="EC" id="2.4.1.25" evidence="3 9"/>
<dbReference type="Pfam" id="PF02446">
    <property type="entry name" value="Glyco_hydro_77"/>
    <property type="match status" value="1"/>
</dbReference>
<keyword evidence="6 9" id="KW-0119">Carbohydrate metabolism</keyword>
<dbReference type="InterPro" id="IPR017853">
    <property type="entry name" value="GH"/>
</dbReference>
<evidence type="ECO:0000256" key="6">
    <source>
        <dbReference type="ARBA" id="ARBA00023277"/>
    </source>
</evidence>
<dbReference type="AlphaFoldDB" id="A0AAW1RTE3"/>
<organism evidence="10 11">
    <name type="scientific">Elliptochloris bilobata</name>
    <dbReference type="NCBI Taxonomy" id="381761"/>
    <lineage>
        <taxon>Eukaryota</taxon>
        <taxon>Viridiplantae</taxon>
        <taxon>Chlorophyta</taxon>
        <taxon>core chlorophytes</taxon>
        <taxon>Trebouxiophyceae</taxon>
        <taxon>Trebouxiophyceae incertae sedis</taxon>
        <taxon>Elliptochloris clade</taxon>
        <taxon>Elliptochloris</taxon>
    </lineage>
</organism>
<dbReference type="EMBL" id="JALJOU010000024">
    <property type="protein sequence ID" value="KAK9836949.1"/>
    <property type="molecule type" value="Genomic_DNA"/>
</dbReference>
<evidence type="ECO:0000256" key="1">
    <source>
        <dbReference type="ARBA" id="ARBA00000439"/>
    </source>
</evidence>
<evidence type="ECO:0000256" key="4">
    <source>
        <dbReference type="ARBA" id="ARBA00022676"/>
    </source>
</evidence>
<dbReference type="Gene3D" id="3.20.20.80">
    <property type="entry name" value="Glycosidases"/>
    <property type="match status" value="1"/>
</dbReference>
<comment type="similarity">
    <text evidence="2 9">Belongs to the disproportionating enzyme family.</text>
</comment>
<dbReference type="NCBIfam" id="NF011080">
    <property type="entry name" value="PRK14508.1-3"/>
    <property type="match status" value="1"/>
</dbReference>
<dbReference type="PANTHER" id="PTHR32438">
    <property type="entry name" value="4-ALPHA-GLUCANOTRANSFERASE DPE1, CHLOROPLASTIC/AMYLOPLASTIC"/>
    <property type="match status" value="1"/>
</dbReference>
<evidence type="ECO:0000256" key="3">
    <source>
        <dbReference type="ARBA" id="ARBA00012560"/>
    </source>
</evidence>
<accession>A0AAW1RTE3</accession>
<protein>
    <recommendedName>
        <fullName evidence="3 9">4-alpha-glucanotransferase</fullName>
        <ecNumber evidence="3 9">2.4.1.25</ecNumber>
    </recommendedName>
    <alternativeName>
        <fullName evidence="7 9">Amylomaltase</fullName>
    </alternativeName>
    <alternativeName>
        <fullName evidence="8 9">Disproportionating enzyme</fullName>
    </alternativeName>
</protein>
<evidence type="ECO:0000256" key="5">
    <source>
        <dbReference type="ARBA" id="ARBA00022679"/>
    </source>
</evidence>
<evidence type="ECO:0000256" key="8">
    <source>
        <dbReference type="ARBA" id="ARBA00031501"/>
    </source>
</evidence>
<reference evidence="10 11" key="1">
    <citation type="journal article" date="2024" name="Nat. Commun.">
        <title>Phylogenomics reveals the evolutionary origins of lichenization in chlorophyte algae.</title>
        <authorList>
            <person name="Puginier C."/>
            <person name="Libourel C."/>
            <person name="Otte J."/>
            <person name="Skaloud P."/>
            <person name="Haon M."/>
            <person name="Grisel S."/>
            <person name="Petersen M."/>
            <person name="Berrin J.G."/>
            <person name="Delaux P.M."/>
            <person name="Dal Grande F."/>
            <person name="Keller J."/>
        </authorList>
    </citation>
    <scope>NUCLEOTIDE SEQUENCE [LARGE SCALE GENOMIC DNA]</scope>
    <source>
        <strain evidence="10 11">SAG 245.80</strain>
    </source>
</reference>
<gene>
    <name evidence="10" type="ORF">WJX81_002075</name>
</gene>